<dbReference type="Proteomes" id="UP000182993">
    <property type="component" value="Chromosome"/>
</dbReference>
<evidence type="ECO:0000313" key="2">
    <source>
        <dbReference type="Proteomes" id="UP000182993"/>
    </source>
</evidence>
<reference evidence="2" key="1">
    <citation type="submission" date="2016-06" db="EMBL/GenBank/DDBJ databases">
        <title>Whole genome sequencing of Thermus brockianus strain GE-1.</title>
        <authorList>
            <person name="Schaefers C."/>
            <person name="Blank S."/>
            <person name="Wiebusch S."/>
            <person name="Elleuche S."/>
            <person name="Antranikian G."/>
        </authorList>
    </citation>
    <scope>NUCLEOTIDE SEQUENCE [LARGE SCALE GENOMIC DNA]</scope>
    <source>
        <strain evidence="2">GE-1</strain>
    </source>
</reference>
<dbReference type="AlphaFoldDB" id="A0A1J0LVY4"/>
<protein>
    <recommendedName>
        <fullName evidence="3">Tetratricopeptide repeat protein</fullName>
    </recommendedName>
</protein>
<name>A0A1J0LVY4_THEBO</name>
<evidence type="ECO:0008006" key="3">
    <source>
        <dbReference type="Google" id="ProtNLM"/>
    </source>
</evidence>
<dbReference type="STRING" id="56956.A0O31_02248"/>
<accession>A0A1J0LVY4</accession>
<proteinExistence type="predicted"/>
<dbReference type="EMBL" id="CP016312">
    <property type="protein sequence ID" value="APD10282.1"/>
    <property type="molecule type" value="Genomic_DNA"/>
</dbReference>
<dbReference type="RefSeq" id="WP_071677861.1">
    <property type="nucleotide sequence ID" value="NZ_CP016312.1"/>
</dbReference>
<dbReference type="KEGG" id="tbc:A0O31_02248"/>
<evidence type="ECO:0000313" key="1">
    <source>
        <dbReference type="EMBL" id="APD10282.1"/>
    </source>
</evidence>
<organism evidence="1 2">
    <name type="scientific">Thermus brockianus</name>
    <dbReference type="NCBI Taxonomy" id="56956"/>
    <lineage>
        <taxon>Bacteria</taxon>
        <taxon>Thermotogati</taxon>
        <taxon>Deinococcota</taxon>
        <taxon>Deinococci</taxon>
        <taxon>Thermales</taxon>
        <taxon>Thermaceae</taxon>
        <taxon>Thermus</taxon>
    </lineage>
</organism>
<sequence length="272" mass="30629">MLLSLRKAIYGMFVGVVLVSQVAVGNQSELRVMSPPDFPSELADLEALHDAGRYREAYEKALQRKDAWGYILASYSATNYARYQAQEAERQDWFRRAADAAREAIKLAPQEKRRASFEVSAEAKAYFALGQALGRYVQYAGLFTQALLVNQIRSAFSKSIELAPHFPDPYIGMALWHAEGVSRNICLIFGCRREQVRVFLDKAESLRSNSKRVILGYVDGGYANLLIGDFQESDRGLKTALATPANTAEDHYEHERARRLLQELDRKRGAGK</sequence>
<dbReference type="OrthoDB" id="30767at2"/>
<gene>
    <name evidence="1" type="ORF">A0O31_02248</name>
</gene>